<name>A0A200PQJ4_MACCD</name>
<dbReference type="AlphaFoldDB" id="A0A200PQJ4"/>
<proteinExistence type="predicted"/>
<dbReference type="NCBIfam" id="TIGR01640">
    <property type="entry name" value="F_box_assoc_1"/>
    <property type="match status" value="1"/>
</dbReference>
<dbReference type="PANTHER" id="PTHR31111">
    <property type="entry name" value="BNAA05G37150D PROTEIN-RELATED"/>
    <property type="match status" value="1"/>
</dbReference>
<dbReference type="Pfam" id="PF00646">
    <property type="entry name" value="F-box"/>
    <property type="match status" value="1"/>
</dbReference>
<dbReference type="STRING" id="56857.A0A200PQJ4"/>
<feature type="domain" description="F-box" evidence="1">
    <location>
        <begin position="1"/>
        <end position="43"/>
    </location>
</feature>
<reference evidence="2 3" key="1">
    <citation type="journal article" date="2017" name="Mol. Plant">
        <title>The Genome of Medicinal Plant Macleaya cordata Provides New Insights into Benzylisoquinoline Alkaloids Metabolism.</title>
        <authorList>
            <person name="Liu X."/>
            <person name="Liu Y."/>
            <person name="Huang P."/>
            <person name="Ma Y."/>
            <person name="Qing Z."/>
            <person name="Tang Q."/>
            <person name="Cao H."/>
            <person name="Cheng P."/>
            <person name="Zheng Y."/>
            <person name="Yuan Z."/>
            <person name="Zhou Y."/>
            <person name="Liu J."/>
            <person name="Tang Z."/>
            <person name="Zhuo Y."/>
            <person name="Zhang Y."/>
            <person name="Yu L."/>
            <person name="Huang J."/>
            <person name="Yang P."/>
            <person name="Peng Q."/>
            <person name="Zhang J."/>
            <person name="Jiang W."/>
            <person name="Zhang Z."/>
            <person name="Lin K."/>
            <person name="Ro D.K."/>
            <person name="Chen X."/>
            <person name="Xiong X."/>
            <person name="Shang Y."/>
            <person name="Huang S."/>
            <person name="Zeng J."/>
        </authorList>
    </citation>
    <scope>NUCLEOTIDE SEQUENCE [LARGE SCALE GENOMIC DNA]</scope>
    <source>
        <strain evidence="3">cv. BLH2017</strain>
        <tissue evidence="2">Root</tissue>
    </source>
</reference>
<evidence type="ECO:0000259" key="1">
    <source>
        <dbReference type="PROSITE" id="PS50181"/>
    </source>
</evidence>
<keyword evidence="3" id="KW-1185">Reference proteome</keyword>
<dbReference type="SMART" id="SM00256">
    <property type="entry name" value="FBOX"/>
    <property type="match status" value="1"/>
</dbReference>
<dbReference type="PANTHER" id="PTHR31111:SF136">
    <property type="entry name" value="F-BOX ASSOCIATED DOMAIN-CONTAINING PROTEIN"/>
    <property type="match status" value="1"/>
</dbReference>
<dbReference type="OMA" id="RIMHAKI"/>
<dbReference type="Pfam" id="PF08268">
    <property type="entry name" value="FBA_3"/>
    <property type="match status" value="1"/>
</dbReference>
<dbReference type="InterPro" id="IPR017451">
    <property type="entry name" value="F-box-assoc_interact_dom"/>
</dbReference>
<dbReference type="SUPFAM" id="SSF81383">
    <property type="entry name" value="F-box domain"/>
    <property type="match status" value="1"/>
</dbReference>
<organism evidence="2 3">
    <name type="scientific">Macleaya cordata</name>
    <name type="common">Five-seeded plume-poppy</name>
    <name type="synonym">Bocconia cordata</name>
    <dbReference type="NCBI Taxonomy" id="56857"/>
    <lineage>
        <taxon>Eukaryota</taxon>
        <taxon>Viridiplantae</taxon>
        <taxon>Streptophyta</taxon>
        <taxon>Embryophyta</taxon>
        <taxon>Tracheophyta</taxon>
        <taxon>Spermatophyta</taxon>
        <taxon>Magnoliopsida</taxon>
        <taxon>Ranunculales</taxon>
        <taxon>Papaveraceae</taxon>
        <taxon>Papaveroideae</taxon>
        <taxon>Macleaya</taxon>
    </lineage>
</organism>
<evidence type="ECO:0000313" key="3">
    <source>
        <dbReference type="Proteomes" id="UP000195402"/>
    </source>
</evidence>
<dbReference type="InterPro" id="IPR036047">
    <property type="entry name" value="F-box-like_dom_sf"/>
</dbReference>
<dbReference type="EMBL" id="MVGT01004293">
    <property type="protein sequence ID" value="OVA00482.1"/>
    <property type="molecule type" value="Genomic_DNA"/>
</dbReference>
<dbReference type="InParanoid" id="A0A200PQJ4"/>
<dbReference type="Gene3D" id="1.20.1280.50">
    <property type="match status" value="1"/>
</dbReference>
<dbReference type="InterPro" id="IPR001810">
    <property type="entry name" value="F-box_dom"/>
</dbReference>
<protein>
    <submittedName>
        <fullName evidence="2">F-box domain</fullName>
    </submittedName>
</protein>
<evidence type="ECO:0000313" key="2">
    <source>
        <dbReference type="EMBL" id="OVA00482.1"/>
    </source>
</evidence>
<dbReference type="OrthoDB" id="1845276at2759"/>
<sequence length="466" mass="53453">MENLNTELTLEILSRLPTDSVLRCTGVCKTWQTLIRHPYFAHIHHRRQLQLLYGGGGRGGGGDKVGMGLLFWIGRFREKMGILQLHYRSNIDDDDDDGQQQRHLYSKILTRIGNFEIQKDRSRNAVVGSCNGLICFSVPHHDVEDPIRIHNPITQEYVDLPRLRENIFEGCMASIASGFGYHPSTNQYKVVRIAYHPEELMMGIVEVYTLGDGRGWRNIGEISYMLSCSLRGIYVNGALHWMDDNDPGKIVAFDLSDEEFRLLPSPPCVPLGEYHDDDDQLFNLLKHYKLSQFGGRLCVIHWDERGENVDIWSLNKEDADYHSWSWTREFSIARRGLYMNEYQPFQPFALTENGEILLGSSLKILSLYDPKTATITKNLVDDDKGLTFFEAIPHVNSFVSLRALGEKSTTIIRKSKRVMQRALLGEKYRTIGCTRVMQRAVLGEKSRAIRKSRSRIMHAKIQGWNS</sequence>
<dbReference type="PROSITE" id="PS50181">
    <property type="entry name" value="FBOX"/>
    <property type="match status" value="1"/>
</dbReference>
<dbReference type="Proteomes" id="UP000195402">
    <property type="component" value="Unassembled WGS sequence"/>
</dbReference>
<comment type="caution">
    <text evidence="2">The sequence shown here is derived from an EMBL/GenBank/DDBJ whole genome shotgun (WGS) entry which is preliminary data.</text>
</comment>
<gene>
    <name evidence="2" type="ORF">BVC80_9089g75</name>
</gene>
<accession>A0A200PQJ4</accession>
<dbReference type="InterPro" id="IPR013187">
    <property type="entry name" value="F-box-assoc_dom_typ3"/>
</dbReference>